<comment type="similarity">
    <text evidence="9">Belongs to the exbB/tolQ family.</text>
</comment>
<feature type="transmembrane region" description="Helical" evidence="10">
    <location>
        <begin position="130"/>
        <end position="153"/>
    </location>
</feature>
<keyword evidence="6 10" id="KW-1133">Transmembrane helix</keyword>
<name>A0A7C0Y655_DESA2</name>
<organism evidence="12">
    <name type="scientific">Desulfofervidus auxilii</name>
    <dbReference type="NCBI Taxonomy" id="1621989"/>
    <lineage>
        <taxon>Bacteria</taxon>
        <taxon>Pseudomonadati</taxon>
        <taxon>Thermodesulfobacteriota</taxon>
        <taxon>Candidatus Desulfofervidia</taxon>
        <taxon>Candidatus Desulfofervidales</taxon>
        <taxon>Candidatus Desulfofervidaceae</taxon>
        <taxon>Candidatus Desulfofervidus</taxon>
    </lineage>
</organism>
<dbReference type="InterPro" id="IPR002898">
    <property type="entry name" value="MotA_ExbB_proton_chnl"/>
</dbReference>
<dbReference type="GO" id="GO:0017038">
    <property type="term" value="P:protein import"/>
    <property type="evidence" value="ECO:0007669"/>
    <property type="project" value="TreeGrafter"/>
</dbReference>
<dbReference type="PANTHER" id="PTHR30625:SF3">
    <property type="entry name" value="TOL-PAL SYSTEM PROTEIN TOLQ"/>
    <property type="match status" value="1"/>
</dbReference>
<proteinExistence type="inferred from homology"/>
<feature type="transmembrane region" description="Helical" evidence="10">
    <location>
        <begin position="173"/>
        <end position="198"/>
    </location>
</feature>
<dbReference type="PANTHER" id="PTHR30625">
    <property type="entry name" value="PROTEIN TOLQ"/>
    <property type="match status" value="1"/>
</dbReference>
<dbReference type="Pfam" id="PF01618">
    <property type="entry name" value="MotA_ExbB"/>
    <property type="match status" value="1"/>
</dbReference>
<keyword evidence="3" id="KW-0997">Cell inner membrane</keyword>
<comment type="subcellular location">
    <subcellularLocation>
        <location evidence="1">Cell membrane</location>
        <topology evidence="1">Multi-pass membrane protein</topology>
    </subcellularLocation>
    <subcellularLocation>
        <location evidence="9">Membrane</location>
        <topology evidence="9">Multi-pass membrane protein</topology>
    </subcellularLocation>
</comment>
<evidence type="ECO:0000256" key="7">
    <source>
        <dbReference type="ARBA" id="ARBA00023136"/>
    </source>
</evidence>
<evidence type="ECO:0000256" key="4">
    <source>
        <dbReference type="ARBA" id="ARBA00022618"/>
    </source>
</evidence>
<feature type="transmembrane region" description="Helical" evidence="10">
    <location>
        <begin position="24"/>
        <end position="46"/>
    </location>
</feature>
<keyword evidence="5 10" id="KW-0812">Transmembrane</keyword>
<evidence type="ECO:0000256" key="2">
    <source>
        <dbReference type="ARBA" id="ARBA00022475"/>
    </source>
</evidence>
<gene>
    <name evidence="12" type="primary">tolQ</name>
    <name evidence="12" type="ORF">ENG63_07205</name>
</gene>
<evidence type="ECO:0000256" key="3">
    <source>
        <dbReference type="ARBA" id="ARBA00022519"/>
    </source>
</evidence>
<dbReference type="InterPro" id="IPR014163">
    <property type="entry name" value="Tol-Pal_TolQ"/>
</dbReference>
<evidence type="ECO:0000256" key="6">
    <source>
        <dbReference type="ARBA" id="ARBA00022989"/>
    </source>
</evidence>
<keyword evidence="2" id="KW-1003">Cell membrane</keyword>
<evidence type="ECO:0000313" key="12">
    <source>
        <dbReference type="EMBL" id="HDD44629.1"/>
    </source>
</evidence>
<evidence type="ECO:0000256" key="5">
    <source>
        <dbReference type="ARBA" id="ARBA00022692"/>
    </source>
</evidence>
<sequence length="231" mass="26394">MSFPIIQKSLFYQMILHAGPMAKFVLIILTLMSLISWAIIINRLFVFKRIKNQGKKFLEIFWSTNDLKILFTESRNYGASPISLIYQSAFTELKKWSREGFIEKNMFLENLTETMRKTAQFEYLRLRQGLTFLATVGNTAPFVGLFGTVWGIMRAFHDIGLKGSASLAEVAPGISEALVATAFGLVAAIPAVIGYNYFTQRVMEQKTIMENFITDMLNRIRRGYIRSEKSK</sequence>
<evidence type="ECO:0000256" key="9">
    <source>
        <dbReference type="RuleBase" id="RU004057"/>
    </source>
</evidence>
<keyword evidence="8" id="KW-0131">Cell cycle</keyword>
<keyword evidence="9" id="KW-0653">Protein transport</keyword>
<keyword evidence="9" id="KW-0813">Transport</keyword>
<dbReference type="Proteomes" id="UP000886289">
    <property type="component" value="Unassembled WGS sequence"/>
</dbReference>
<dbReference type="GO" id="GO:0005886">
    <property type="term" value="C:plasma membrane"/>
    <property type="evidence" value="ECO:0007669"/>
    <property type="project" value="UniProtKB-SubCell"/>
</dbReference>
<feature type="domain" description="MotA/TolQ/ExbB proton channel" evidence="11">
    <location>
        <begin position="103"/>
        <end position="210"/>
    </location>
</feature>
<dbReference type="InterPro" id="IPR050790">
    <property type="entry name" value="ExbB/TolQ_transport"/>
</dbReference>
<protein>
    <submittedName>
        <fullName evidence="12">Protein TolQ</fullName>
    </submittedName>
</protein>
<dbReference type="NCBIfam" id="TIGR02796">
    <property type="entry name" value="tolQ"/>
    <property type="match status" value="1"/>
</dbReference>
<dbReference type="EMBL" id="DRBS01000266">
    <property type="protein sequence ID" value="HDD44629.1"/>
    <property type="molecule type" value="Genomic_DNA"/>
</dbReference>
<comment type="caution">
    <text evidence="12">The sequence shown here is derived from an EMBL/GenBank/DDBJ whole genome shotgun (WGS) entry which is preliminary data.</text>
</comment>
<keyword evidence="4" id="KW-0132">Cell division</keyword>
<reference evidence="12" key="1">
    <citation type="journal article" date="2020" name="mSystems">
        <title>Genome- and Community-Level Interaction Insights into Carbon Utilization and Element Cycling Functions of Hydrothermarchaeota in Hydrothermal Sediment.</title>
        <authorList>
            <person name="Zhou Z."/>
            <person name="Liu Y."/>
            <person name="Xu W."/>
            <person name="Pan J."/>
            <person name="Luo Z.H."/>
            <person name="Li M."/>
        </authorList>
    </citation>
    <scope>NUCLEOTIDE SEQUENCE [LARGE SCALE GENOMIC DNA]</scope>
    <source>
        <strain evidence="12">HyVt-233</strain>
    </source>
</reference>
<dbReference type="AlphaFoldDB" id="A0A7C0Y655"/>
<accession>A0A7C0Y655</accession>
<evidence type="ECO:0000256" key="8">
    <source>
        <dbReference type="ARBA" id="ARBA00023306"/>
    </source>
</evidence>
<dbReference type="GO" id="GO:0043213">
    <property type="term" value="P:bacteriocin transport"/>
    <property type="evidence" value="ECO:0007669"/>
    <property type="project" value="InterPro"/>
</dbReference>
<evidence type="ECO:0000256" key="1">
    <source>
        <dbReference type="ARBA" id="ARBA00004651"/>
    </source>
</evidence>
<dbReference type="GO" id="GO:0051301">
    <property type="term" value="P:cell division"/>
    <property type="evidence" value="ECO:0007669"/>
    <property type="project" value="UniProtKB-KW"/>
</dbReference>
<keyword evidence="7 10" id="KW-0472">Membrane</keyword>
<evidence type="ECO:0000256" key="10">
    <source>
        <dbReference type="SAM" id="Phobius"/>
    </source>
</evidence>
<evidence type="ECO:0000259" key="11">
    <source>
        <dbReference type="Pfam" id="PF01618"/>
    </source>
</evidence>